<dbReference type="PANTHER" id="PTHR13817:SF73">
    <property type="entry name" value="FIBRONECTIN TYPE-III DOMAIN-CONTAINING PROTEIN"/>
    <property type="match status" value="1"/>
</dbReference>
<dbReference type="Proteomes" id="UP000321379">
    <property type="component" value="Unassembled WGS sequence"/>
</dbReference>
<accession>A0A5C8UK81</accession>
<dbReference type="SUPFAM" id="SSF49265">
    <property type="entry name" value="Fibronectin type III"/>
    <property type="match status" value="2"/>
</dbReference>
<keyword evidence="4" id="KW-1133">Transmembrane helix</keyword>
<dbReference type="InterPro" id="IPR036116">
    <property type="entry name" value="FN3_sf"/>
</dbReference>
<evidence type="ECO:0000313" key="7">
    <source>
        <dbReference type="Proteomes" id="UP000321379"/>
    </source>
</evidence>
<dbReference type="SUPFAM" id="SSF69304">
    <property type="entry name" value="Tricorn protease N-terminal domain"/>
    <property type="match status" value="1"/>
</dbReference>
<dbReference type="InterPro" id="IPR003961">
    <property type="entry name" value="FN3_dom"/>
</dbReference>
<keyword evidence="3" id="KW-0119">Carbohydrate metabolism</keyword>
<feature type="transmembrane region" description="Helical" evidence="4">
    <location>
        <begin position="12"/>
        <end position="32"/>
    </location>
</feature>
<proteinExistence type="predicted"/>
<evidence type="ECO:0000256" key="1">
    <source>
        <dbReference type="ARBA" id="ARBA00022737"/>
    </source>
</evidence>
<keyword evidence="4" id="KW-0472">Membrane</keyword>
<dbReference type="GO" id="GO:0000272">
    <property type="term" value="P:polysaccharide catabolic process"/>
    <property type="evidence" value="ECO:0007669"/>
    <property type="project" value="UniProtKB-KW"/>
</dbReference>
<sequence>MFRQWLGSHKSLVATATSGTVIAALLATVAFVSTGYTAQRLDLGDGSVWVANGTKEVIGRANTQVLALNTVVASTGANIDVVQNGATVLLFDHSNAKVDVVDPATSKVLDSVPLPPQNPQLFLAGDNVVVGSGGTGEFWILPVAQLPTFSAQTQPTLSLGADTVASVTPEGVLYAFSRAAHQVYRVDAAHGDTVDQTNSANFGDAQSTFSISSAGGRWAVLDSASRVLHTAAGSVDLTAEIAITDNPVLQQPTASGDAVLVGYSGGLLRVPLGGGDPVRLETGKTGFAAAPMIVGGCTFAAWSGGGAWRKCGTEAARTLRLPSVASASSRLAFEANGGNVVLNDPRGGATWAVQQGGELINNWSELITVKQDQQKVDTNQEDTPPNYEKAQVPPVAVNDAFGARPARTSMLPVLLNDYDANGDVLVITAVTAVDENVGRVDIINNGQQLQVTLSPAATGTLTFGYTISDGRGGSASATVTVTMRTPNENSPPQQVRQTKAIVAQGGRVTVKTVLGDWVDPDGDAFYLSNAATEAPDRVSYKPEGSVVFTEGGAPGALRSVSLVVSDGRANGAGSLTVTVKPSGQVPIIADPFVVPAYAGQEVTVNPLEHVRGGSGTLRLASVPAKTGATIVASLEAGTFRFSSTEVGTHYLEYVVNDGDQTATGEIRVEVAAPPDANSKPITIPKTIFVKTLSSQTIDVASTDIDPGGAVLLVTGVYNIAPNAGIRAEVIEQRSIRVTLVAPLESGPVSFNYRVSNGLAESEGIVTVVEIPVPSQLQPPIANDDAVTVRVGDAIDIPVLNNDVQPDGEKLTLNPVLTTSLGNSSGLLFTSGDVLRYLAPQKTGDFTAIYEVSGPDGQVAQAQVKIAVREAVEATNNPPVPVTIVSRVLAGETVRIKVPLTGIDPDGDSVQLLGQATSPLKGSVIDVGTDFIDYEAGSYSAGTDTFTYTVIDALGARAVGTVRVGISPKLDGARNPVAIEDEVTTRPGTTVSIQVLANDSDPDGGSLKIIKVEPNAKDIVASIVGDVVKVTPPSAPGTYGLVYTIQNAFGGTSSNFITVTVDPNAPRAHPVVSDTVLTLTDILGRETVDVNVLAKTFFADGNANTLKVSLLPGYDTTATVTSTKRIRVSVQNKSQIIPFAVANPDDSRVVSYAFVWVPGLDDALPQLNRKAPPLTVASESTLTIDLADYVLAIGGKNVRLTDSTSVQATHANGDPLVVNDHTLRFTSAEKYFGPASISFTVTDGDSVNDPNGHVATLVLPIKVTARANQPPSFVGGVIDFEPGESKVLDLVKLTNYPYPKDVAELAYTVLSPLPDGFSYTLADQTLTIRANEGVPKNSTTSILLGVRDALAAGQSGRIQLNVVASTRPLAKPAPDSVLAQRGQTTTVDVLANDEPTNPFPGKPLSVVAIRGLDGGQLPDGLSISPSADKRRLTITVASSAAPGDTSLQYQVADATGDPDRYVWGSVKVSVQDRPDPVVAVQATAFGDRMITLRWSAGAANNSPITGFDVLEYSPSLVLLSTTPCAAAICDIATPGNGPDNAVRLRVVAKNAIGNSDPVGLGTTVWSDIVPGAPASVGADPLDGGLRISWTEVTTGSGGSPVNSYHVTAGSRAVDVDPSACSGSTCTVDVNGLTNGQTVPVSVSARNSAYAPLTTWTSSGTSATPAGAPIAVAAPTAAAVDTSISLDWAGVFTDNGRPISGYTAVAYTGAAPTCARTNPPGSISRSVGTATSTTFTGLSSEANYSLVVFATNSMGCSPSAAVTAHTSPGVITGVSTTGPSQTGNVFNFILTGASSGPTDFTSDYSFFYRLVSGGVPSTSGSVGIGDPLTATSLYGQDVSVQLRACRSYGGAAAICQSQWSASFHLGTPVDPQVSSLAFALTGDGVIDQSGTFTWANWPAGDYEAIQYRCGDTPGGPWQTASAADLSEAGQCQADGSLGAPHLDIRVVANGGKTYDITYDTSGKPQ</sequence>
<organism evidence="6 7">
    <name type="scientific">Lacisediminihabitans profunda</name>
    <dbReference type="NCBI Taxonomy" id="2594790"/>
    <lineage>
        <taxon>Bacteria</taxon>
        <taxon>Bacillati</taxon>
        <taxon>Actinomycetota</taxon>
        <taxon>Actinomycetes</taxon>
        <taxon>Micrococcales</taxon>
        <taxon>Microbacteriaceae</taxon>
        <taxon>Lacisediminihabitans</taxon>
    </lineage>
</organism>
<dbReference type="RefSeq" id="WP_147784876.1">
    <property type="nucleotide sequence ID" value="NZ_VRMG01000013.1"/>
</dbReference>
<gene>
    <name evidence="6" type="ORF">FVP33_16935</name>
</gene>
<evidence type="ECO:0000256" key="2">
    <source>
        <dbReference type="ARBA" id="ARBA00023295"/>
    </source>
</evidence>
<evidence type="ECO:0000256" key="3">
    <source>
        <dbReference type="ARBA" id="ARBA00023326"/>
    </source>
</evidence>
<keyword evidence="2" id="KW-0326">Glycosidase</keyword>
<keyword evidence="1" id="KW-0677">Repeat</keyword>
<dbReference type="NCBIfam" id="NF012211">
    <property type="entry name" value="tand_rpt_95"/>
    <property type="match status" value="1"/>
</dbReference>
<keyword evidence="7" id="KW-1185">Reference proteome</keyword>
<evidence type="ECO:0000259" key="5">
    <source>
        <dbReference type="PROSITE" id="PS50853"/>
    </source>
</evidence>
<dbReference type="Gene3D" id="2.60.40.2810">
    <property type="match status" value="2"/>
</dbReference>
<dbReference type="Gene3D" id="2.60.40.10">
    <property type="entry name" value="Immunoglobulins"/>
    <property type="match status" value="3"/>
</dbReference>
<evidence type="ECO:0000256" key="4">
    <source>
        <dbReference type="SAM" id="Phobius"/>
    </source>
</evidence>
<evidence type="ECO:0000313" key="6">
    <source>
        <dbReference type="EMBL" id="TXN28523.1"/>
    </source>
</evidence>
<dbReference type="InterPro" id="IPR050964">
    <property type="entry name" value="Striated_Muscle_Regulatory"/>
</dbReference>
<dbReference type="PANTHER" id="PTHR13817">
    <property type="entry name" value="TITIN"/>
    <property type="match status" value="1"/>
</dbReference>
<reference evidence="6 7" key="1">
    <citation type="submission" date="2019-08" db="EMBL/GenBank/DDBJ databases">
        <title>Bacterial whole genome sequence for Glaciihabitans sp. CHu50b-6-2.</title>
        <authorList>
            <person name="Jin L."/>
        </authorList>
    </citation>
    <scope>NUCLEOTIDE SEQUENCE [LARGE SCALE GENOMIC DNA]</scope>
    <source>
        <strain evidence="6 7">CHu50b-6-2</strain>
    </source>
</reference>
<dbReference type="SMART" id="SM00060">
    <property type="entry name" value="FN3"/>
    <property type="match status" value="3"/>
</dbReference>
<dbReference type="CDD" id="cd00063">
    <property type="entry name" value="FN3"/>
    <property type="match status" value="2"/>
</dbReference>
<protein>
    <submittedName>
        <fullName evidence="6">Tandem-95 repeat protein</fullName>
    </submittedName>
</protein>
<name>A0A5C8UK81_9MICO</name>
<dbReference type="PROSITE" id="PS50853">
    <property type="entry name" value="FN3"/>
    <property type="match status" value="2"/>
</dbReference>
<dbReference type="EMBL" id="VRMG01000013">
    <property type="protein sequence ID" value="TXN28523.1"/>
    <property type="molecule type" value="Genomic_DNA"/>
</dbReference>
<keyword evidence="3" id="KW-0624">Polysaccharide degradation</keyword>
<dbReference type="InterPro" id="IPR013783">
    <property type="entry name" value="Ig-like_fold"/>
</dbReference>
<keyword evidence="4" id="KW-0812">Transmembrane</keyword>
<dbReference type="Pfam" id="PF17963">
    <property type="entry name" value="Big_9"/>
    <property type="match status" value="6"/>
</dbReference>
<feature type="domain" description="Fibronectin type-III" evidence="5">
    <location>
        <begin position="1568"/>
        <end position="1665"/>
    </location>
</feature>
<dbReference type="GO" id="GO:0016798">
    <property type="term" value="F:hydrolase activity, acting on glycosyl bonds"/>
    <property type="evidence" value="ECO:0007669"/>
    <property type="project" value="UniProtKB-KW"/>
</dbReference>
<feature type="domain" description="Fibronectin type-III" evidence="5">
    <location>
        <begin position="1666"/>
        <end position="1767"/>
    </location>
</feature>
<keyword evidence="2" id="KW-0378">Hydrolase</keyword>
<comment type="caution">
    <text evidence="6">The sequence shown here is derived from an EMBL/GenBank/DDBJ whole genome shotgun (WGS) entry which is preliminary data.</text>
</comment>